<proteinExistence type="predicted"/>
<comment type="caution">
    <text evidence="3">The sequence shown here is derived from an EMBL/GenBank/DDBJ whole genome shotgun (WGS) entry which is preliminary data.</text>
</comment>
<feature type="signal peptide" evidence="2">
    <location>
        <begin position="1"/>
        <end position="31"/>
    </location>
</feature>
<feature type="region of interest" description="Disordered" evidence="1">
    <location>
        <begin position="72"/>
        <end position="112"/>
    </location>
</feature>
<organism evidence="3 4">
    <name type="scientific">Luteimonas fraxinea</name>
    <dbReference type="NCBI Taxonomy" id="2901869"/>
    <lineage>
        <taxon>Bacteria</taxon>
        <taxon>Pseudomonadati</taxon>
        <taxon>Pseudomonadota</taxon>
        <taxon>Gammaproteobacteria</taxon>
        <taxon>Lysobacterales</taxon>
        <taxon>Lysobacteraceae</taxon>
        <taxon>Luteimonas</taxon>
    </lineage>
</organism>
<dbReference type="EMBL" id="JAJQKU010000001">
    <property type="protein sequence ID" value="MCD9095702.1"/>
    <property type="molecule type" value="Genomic_DNA"/>
</dbReference>
<protein>
    <submittedName>
        <fullName evidence="3">Uncharacterized protein</fullName>
    </submittedName>
</protein>
<reference evidence="3" key="1">
    <citation type="submission" date="2021-12" db="EMBL/GenBank/DDBJ databases">
        <authorList>
            <person name="Ulrich A."/>
        </authorList>
    </citation>
    <scope>NUCLEOTIDE SEQUENCE</scope>
    <source>
        <strain evidence="3">A1P009</strain>
    </source>
</reference>
<keyword evidence="2" id="KW-0732">Signal</keyword>
<dbReference type="Proteomes" id="UP001430360">
    <property type="component" value="Unassembled WGS sequence"/>
</dbReference>
<evidence type="ECO:0000256" key="2">
    <source>
        <dbReference type="SAM" id="SignalP"/>
    </source>
</evidence>
<gene>
    <name evidence="3" type="ORF">LTT95_01925</name>
</gene>
<dbReference type="RefSeq" id="WP_232134225.1">
    <property type="nucleotide sequence ID" value="NZ_CP089507.1"/>
</dbReference>
<evidence type="ECO:0000256" key="1">
    <source>
        <dbReference type="SAM" id="MobiDB-lite"/>
    </source>
</evidence>
<accession>A0ABS8U9X4</accession>
<evidence type="ECO:0000313" key="4">
    <source>
        <dbReference type="Proteomes" id="UP001430360"/>
    </source>
</evidence>
<feature type="chain" id="PRO_5045994495" evidence="2">
    <location>
        <begin position="32"/>
        <end position="140"/>
    </location>
</feature>
<sequence length="140" mass="16348">MIPNTLTRWLAPGLLAAGLSAAALAPAPAHAQSNDDLVQVIVDVADVVLRGNQPYYRGDYDNQLRVSYDNRGRPVYYRNAPRHDPRYNARHYRNGPPRHAPAHGWRNQQQVRRETCDRRGRCTVQYYDPREDRSRDRRWR</sequence>
<name>A0ABS8U9X4_9GAMM</name>
<keyword evidence="4" id="KW-1185">Reference proteome</keyword>
<reference evidence="3" key="2">
    <citation type="journal article" date="2022" name="Syst. Appl. Microbiol.">
        <title>Physiological and genomic characterisation of Luteimonas fraxinea sp. nov., a bacterial species associated with trees tolerant to ash dieback.</title>
        <authorList>
            <person name="Ulrich K."/>
            <person name="Becker R."/>
            <person name="Behrendt U."/>
            <person name="Kube M."/>
            <person name="Schneck V."/>
            <person name="Ulrich A."/>
        </authorList>
    </citation>
    <scope>NUCLEOTIDE SEQUENCE</scope>
    <source>
        <strain evidence="3">A1P009</strain>
    </source>
</reference>
<evidence type="ECO:0000313" key="3">
    <source>
        <dbReference type="EMBL" id="MCD9095702.1"/>
    </source>
</evidence>